<dbReference type="EMBL" id="JAMGZJ010000078">
    <property type="protein sequence ID" value="MCU6671141.1"/>
    <property type="molecule type" value="Genomic_DNA"/>
</dbReference>
<dbReference type="InterPro" id="IPR006199">
    <property type="entry name" value="LexA_DNA-bd_dom"/>
</dbReference>
<organism evidence="2 3">
    <name type="scientific">Silvania confinis</name>
    <dbReference type="NCBI Taxonomy" id="2926470"/>
    <lineage>
        <taxon>Bacteria</taxon>
        <taxon>Pseudomonadati</taxon>
        <taxon>Pseudomonadota</taxon>
        <taxon>Gammaproteobacteria</taxon>
        <taxon>Enterobacterales</taxon>
        <taxon>Enterobacteriaceae</taxon>
        <taxon>Silvania</taxon>
    </lineage>
</organism>
<evidence type="ECO:0000313" key="2">
    <source>
        <dbReference type="EMBL" id="MCU6671141.1"/>
    </source>
</evidence>
<name>A0A9J6QSA7_9ENTR</name>
<proteinExistence type="predicted"/>
<comment type="caution">
    <text evidence="2">The sequence shown here is derived from an EMBL/GenBank/DDBJ whole genome shotgun (WGS) entry which is preliminary data.</text>
</comment>
<dbReference type="RefSeq" id="WP_271269639.1">
    <property type="nucleotide sequence ID" value="NZ_JAMGZJ010000078.1"/>
</dbReference>
<dbReference type="Proteomes" id="UP001061282">
    <property type="component" value="Unassembled WGS sequence"/>
</dbReference>
<dbReference type="InterPro" id="IPR036388">
    <property type="entry name" value="WH-like_DNA-bd_sf"/>
</dbReference>
<dbReference type="PANTHER" id="PTHR33516">
    <property type="entry name" value="LEXA REPRESSOR"/>
    <property type="match status" value="1"/>
</dbReference>
<keyword evidence="3" id="KW-1185">Reference proteome</keyword>
<dbReference type="GO" id="GO:0006508">
    <property type="term" value="P:proteolysis"/>
    <property type="evidence" value="ECO:0007669"/>
    <property type="project" value="InterPro"/>
</dbReference>
<dbReference type="Gene3D" id="1.10.10.10">
    <property type="entry name" value="Winged helix-like DNA-binding domain superfamily/Winged helix DNA-binding domain"/>
    <property type="match status" value="1"/>
</dbReference>
<dbReference type="InterPro" id="IPR050077">
    <property type="entry name" value="LexA_repressor"/>
</dbReference>
<dbReference type="PANTHER" id="PTHR33516:SF2">
    <property type="entry name" value="LEXA REPRESSOR-RELATED"/>
    <property type="match status" value="1"/>
</dbReference>
<dbReference type="AlphaFoldDB" id="A0A9J6QSA7"/>
<gene>
    <name evidence="2" type="ORF">M8013_20650</name>
</gene>
<accession>A0A9J6QSA7</accession>
<dbReference type="Pfam" id="PF01726">
    <property type="entry name" value="LexA_DNA_bind"/>
    <property type="match status" value="1"/>
</dbReference>
<dbReference type="SUPFAM" id="SSF46785">
    <property type="entry name" value="Winged helix' DNA-binding domain"/>
    <property type="match status" value="1"/>
</dbReference>
<feature type="domain" description="LexA repressor DNA-binding" evidence="1">
    <location>
        <begin position="1"/>
        <end position="65"/>
    </location>
</feature>
<dbReference type="GO" id="GO:0004252">
    <property type="term" value="F:serine-type endopeptidase activity"/>
    <property type="evidence" value="ECO:0007669"/>
    <property type="project" value="InterPro"/>
</dbReference>
<reference evidence="2" key="1">
    <citation type="submission" date="2022-05" db="EMBL/GenBank/DDBJ databases">
        <title>Description of a novel species of Leclercia; Leclercia tamurae and the Proposal for a Novel Genus Silvania gen. nov. Containing Two Novel Species Silvania hatchlandensis sp. nov. and Silvania confinis sp. nov. Isolated from the Rhizosphere of Oak.</title>
        <authorList>
            <person name="Maddock D.W."/>
            <person name="Brady C.L."/>
            <person name="Denman S."/>
            <person name="Arnold D."/>
        </authorList>
    </citation>
    <scope>NUCLEOTIDE SEQUENCE</scope>
    <source>
        <strain evidence="2">H4N4</strain>
    </source>
</reference>
<sequence>MIGLTRRQGEVLAAIKEYIARVGFPPTMTELAGLIGCSSPNAASDHVKMLQRKGYISIASGVARGIAVVDNGSDLDAISVVKALLDGGANAKERAVAWLELQGVKL</sequence>
<dbReference type="InterPro" id="IPR036390">
    <property type="entry name" value="WH_DNA-bd_sf"/>
</dbReference>
<evidence type="ECO:0000259" key="1">
    <source>
        <dbReference type="Pfam" id="PF01726"/>
    </source>
</evidence>
<protein>
    <submittedName>
        <fullName evidence="2">LexA family transcriptional regulator</fullName>
    </submittedName>
</protein>
<evidence type="ECO:0000313" key="3">
    <source>
        <dbReference type="Proteomes" id="UP001061282"/>
    </source>
</evidence>